<dbReference type="InterPro" id="IPR039261">
    <property type="entry name" value="FNR_nucleotide-bd"/>
</dbReference>
<dbReference type="PRINTS" id="PR00410">
    <property type="entry name" value="PHEHYDRXLASE"/>
</dbReference>
<dbReference type="PROSITE" id="PS51085">
    <property type="entry name" value="2FE2S_FER_2"/>
    <property type="match status" value="1"/>
</dbReference>
<keyword evidence="4" id="KW-1185">Reference proteome</keyword>
<dbReference type="PROSITE" id="PS51384">
    <property type="entry name" value="FAD_FR"/>
    <property type="match status" value="1"/>
</dbReference>
<accession>A0A5Q2QFE6</accession>
<evidence type="ECO:0000259" key="1">
    <source>
        <dbReference type="PROSITE" id="PS51085"/>
    </source>
</evidence>
<dbReference type="Gene3D" id="3.10.20.30">
    <property type="match status" value="1"/>
</dbReference>
<dbReference type="GO" id="GO:0016491">
    <property type="term" value="F:oxidoreductase activity"/>
    <property type="evidence" value="ECO:0007669"/>
    <property type="project" value="InterPro"/>
</dbReference>
<dbReference type="InterPro" id="IPR001433">
    <property type="entry name" value="OxRdtase_FAD/NAD-bd"/>
</dbReference>
<dbReference type="KEGG" id="llp:GH975_09320"/>
<dbReference type="InterPro" id="IPR017927">
    <property type="entry name" value="FAD-bd_FR_type"/>
</dbReference>
<dbReference type="PANTHER" id="PTHR47354">
    <property type="entry name" value="NADH OXIDOREDUCTASE HCR"/>
    <property type="match status" value="1"/>
</dbReference>
<dbReference type="SUPFAM" id="SSF54292">
    <property type="entry name" value="2Fe-2S ferredoxin-like"/>
    <property type="match status" value="1"/>
</dbReference>
<dbReference type="PROSITE" id="PS00197">
    <property type="entry name" value="2FE2S_FER_1"/>
    <property type="match status" value="1"/>
</dbReference>
<dbReference type="Pfam" id="PF00970">
    <property type="entry name" value="FAD_binding_6"/>
    <property type="match status" value="1"/>
</dbReference>
<organism evidence="3 4">
    <name type="scientific">Litorivicinus lipolyticus</name>
    <dbReference type="NCBI Taxonomy" id="418701"/>
    <lineage>
        <taxon>Bacteria</taxon>
        <taxon>Pseudomonadati</taxon>
        <taxon>Pseudomonadota</taxon>
        <taxon>Gammaproteobacteria</taxon>
        <taxon>Oceanospirillales</taxon>
        <taxon>Litorivicinaceae</taxon>
        <taxon>Litorivicinus</taxon>
    </lineage>
</organism>
<dbReference type="InterPro" id="IPR012675">
    <property type="entry name" value="Beta-grasp_dom_sf"/>
</dbReference>
<sequence length="333" mass="35902">MSLFMVDGITRAMTRTYTLQWDGQSVTADADTSLLKSLLRAGKPVSYGCGSGQCGACRLRLIEGEVDAPATQTLSPAQRAAGEILSCQARPRSNVRVQSVTPTAGDAETYNGTITRVERPTPDLVKLRVRLEGVLDFHPGQYGLLRTHYGPARPYSLANPPGQGVVEFHIRAVTGGKAGPQIYAQAKRGDRVELTAPMGDAYAPDLNRPIALIATGTGMAPMKSVLAYLRQREHRSPVRVLWGNRSPDDCYDMAAFEALVEGFEDAQFLPVFSAGAGGTRVTDHLRALAPSLLGWTVFCAGNPQMVRDVAQQLALMGLAPHDFHADPFTHAED</sequence>
<reference evidence="3 4" key="1">
    <citation type="submission" date="2019-11" db="EMBL/GenBank/DDBJ databases">
        <authorList>
            <person name="Khan S.A."/>
            <person name="Jeon C.O."/>
            <person name="Chun B.H."/>
        </authorList>
    </citation>
    <scope>NUCLEOTIDE SEQUENCE [LARGE SCALE GENOMIC DNA]</scope>
    <source>
        <strain evidence="3 4">IMCC 1097</strain>
    </source>
</reference>
<evidence type="ECO:0000313" key="4">
    <source>
        <dbReference type="Proteomes" id="UP000388235"/>
    </source>
</evidence>
<dbReference type="EMBL" id="CP045871">
    <property type="protein sequence ID" value="QGG80756.1"/>
    <property type="molecule type" value="Genomic_DNA"/>
</dbReference>
<dbReference type="Pfam" id="PF00175">
    <property type="entry name" value="NAD_binding_1"/>
    <property type="match status" value="1"/>
</dbReference>
<dbReference type="Gene3D" id="3.40.50.80">
    <property type="entry name" value="Nucleotide-binding domain of ferredoxin-NADP reductase (FNR) module"/>
    <property type="match status" value="1"/>
</dbReference>
<dbReference type="InterPro" id="IPR017938">
    <property type="entry name" value="Riboflavin_synthase-like_b-brl"/>
</dbReference>
<dbReference type="CDD" id="cd00207">
    <property type="entry name" value="fer2"/>
    <property type="match status" value="1"/>
</dbReference>
<dbReference type="InterPro" id="IPR036010">
    <property type="entry name" value="2Fe-2S_ferredoxin-like_sf"/>
</dbReference>
<proteinExistence type="predicted"/>
<protein>
    <submittedName>
        <fullName evidence="3">2Fe-2S iron-sulfur cluster binding domain-containing protein</fullName>
    </submittedName>
</protein>
<dbReference type="Proteomes" id="UP000388235">
    <property type="component" value="Chromosome"/>
</dbReference>
<dbReference type="InterPro" id="IPR008333">
    <property type="entry name" value="Cbr1-like_FAD-bd_dom"/>
</dbReference>
<dbReference type="SUPFAM" id="SSF63380">
    <property type="entry name" value="Riboflavin synthase domain-like"/>
    <property type="match status" value="1"/>
</dbReference>
<dbReference type="SUPFAM" id="SSF52343">
    <property type="entry name" value="Ferredoxin reductase-like, C-terminal NADP-linked domain"/>
    <property type="match status" value="1"/>
</dbReference>
<dbReference type="PANTHER" id="PTHR47354:SF5">
    <property type="entry name" value="PROTEIN RFBI"/>
    <property type="match status" value="1"/>
</dbReference>
<dbReference type="AlphaFoldDB" id="A0A5Q2QFE6"/>
<dbReference type="Pfam" id="PF00111">
    <property type="entry name" value="Fer2"/>
    <property type="match status" value="1"/>
</dbReference>
<gene>
    <name evidence="3" type="ORF">GH975_09320</name>
</gene>
<dbReference type="InterPro" id="IPR001041">
    <property type="entry name" value="2Fe-2S_ferredoxin-type"/>
</dbReference>
<dbReference type="InterPro" id="IPR006058">
    <property type="entry name" value="2Fe2S_fd_BS"/>
</dbReference>
<evidence type="ECO:0000259" key="2">
    <source>
        <dbReference type="PROSITE" id="PS51384"/>
    </source>
</evidence>
<dbReference type="Gene3D" id="2.40.30.10">
    <property type="entry name" value="Translation factors"/>
    <property type="match status" value="1"/>
</dbReference>
<evidence type="ECO:0000313" key="3">
    <source>
        <dbReference type="EMBL" id="QGG80756.1"/>
    </source>
</evidence>
<dbReference type="GO" id="GO:0051537">
    <property type="term" value="F:2 iron, 2 sulfur cluster binding"/>
    <property type="evidence" value="ECO:0007669"/>
    <property type="project" value="InterPro"/>
</dbReference>
<dbReference type="InterPro" id="IPR050415">
    <property type="entry name" value="MRET"/>
</dbReference>
<name>A0A5Q2QFE6_9GAMM</name>
<feature type="domain" description="2Fe-2S ferredoxin-type" evidence="1">
    <location>
        <begin position="15"/>
        <end position="103"/>
    </location>
</feature>
<dbReference type="OrthoDB" id="4258484at2"/>
<feature type="domain" description="FAD-binding FR-type" evidence="2">
    <location>
        <begin position="107"/>
        <end position="204"/>
    </location>
</feature>